<dbReference type="AlphaFoldDB" id="A0AAD0M5V7"/>
<dbReference type="Pfam" id="PF20137">
    <property type="entry name" value="BubE"/>
    <property type="match status" value="1"/>
</dbReference>
<dbReference type="EMBL" id="CP026562">
    <property type="protein sequence ID" value="AVB22995.1"/>
    <property type="molecule type" value="Genomic_DNA"/>
</dbReference>
<gene>
    <name evidence="1" type="ORF">BKM03_03795</name>
</gene>
<proteinExistence type="predicted"/>
<name>A0AAD0M5V7_9PSED</name>
<protein>
    <submittedName>
        <fullName evidence="1">Uncharacterized protein</fullName>
    </submittedName>
</protein>
<sequence>MKKVSRHPGKTVIPVGELWLVIDGEISKWACLTCPGGCNSSISLSLSPDRRPRWTVEQDFWGRPTIAPSVHQHSVCKCHFWIREGSVVWSK</sequence>
<dbReference type="Proteomes" id="UP000236903">
    <property type="component" value="Chromosome"/>
</dbReference>
<organism evidence="1 2">
    <name type="scientific">Pseudomonas avellanae</name>
    <dbReference type="NCBI Taxonomy" id="46257"/>
    <lineage>
        <taxon>Bacteria</taxon>
        <taxon>Pseudomonadati</taxon>
        <taxon>Pseudomonadota</taxon>
        <taxon>Gammaproteobacteria</taxon>
        <taxon>Pseudomonadales</taxon>
        <taxon>Pseudomonadaceae</taxon>
        <taxon>Pseudomonas</taxon>
    </lineage>
</organism>
<evidence type="ECO:0000313" key="1">
    <source>
        <dbReference type="EMBL" id="AVB22995.1"/>
    </source>
</evidence>
<dbReference type="KEGG" id="pavl:BKM03_03795"/>
<evidence type="ECO:0000313" key="2">
    <source>
        <dbReference type="Proteomes" id="UP000236903"/>
    </source>
</evidence>
<accession>A0AAD0M5V7</accession>
<reference evidence="1 2" key="1">
    <citation type="submission" date="2018-02" db="EMBL/GenBank/DDBJ databases">
        <title>Comparative genomics of Pseudomonas syringae.</title>
        <authorList>
            <person name="Hulin M.T."/>
        </authorList>
    </citation>
    <scope>NUCLEOTIDE SEQUENCE [LARGE SCALE GENOMIC DNA]</scope>
    <source>
        <strain evidence="1 2">R2leaf</strain>
    </source>
</reference>
<dbReference type="InterPro" id="IPR045384">
    <property type="entry name" value="DUF6527"/>
</dbReference>